<dbReference type="Pfam" id="PF00400">
    <property type="entry name" value="WD40"/>
    <property type="match status" value="1"/>
</dbReference>
<accession>A0A2S4WMF1</accession>
<dbReference type="AlphaFoldDB" id="A0A2S4WMF1"/>
<dbReference type="InterPro" id="IPR001680">
    <property type="entry name" value="WD40_rpt"/>
</dbReference>
<dbReference type="InterPro" id="IPR036322">
    <property type="entry name" value="WD40_repeat_dom_sf"/>
</dbReference>
<dbReference type="InterPro" id="IPR015943">
    <property type="entry name" value="WD40/YVTN_repeat-like_dom_sf"/>
</dbReference>
<dbReference type="SUPFAM" id="SSF50978">
    <property type="entry name" value="WD40 repeat-like"/>
    <property type="match status" value="1"/>
</dbReference>
<evidence type="ECO:0000313" key="2">
    <source>
        <dbReference type="Proteomes" id="UP000238274"/>
    </source>
</evidence>
<proteinExistence type="predicted"/>
<dbReference type="Gene3D" id="2.130.10.10">
    <property type="entry name" value="YVTN repeat-like/Quinoprotein amine dehydrogenase"/>
    <property type="match status" value="1"/>
</dbReference>
<name>A0A2S4WMF1_9BASI</name>
<protein>
    <submittedName>
        <fullName evidence="1">Uncharacterized protein</fullName>
    </submittedName>
</protein>
<dbReference type="VEuPathDB" id="FungiDB:PSTT_09723"/>
<dbReference type="VEuPathDB" id="FungiDB:PSHT_00647"/>
<dbReference type="Proteomes" id="UP000238274">
    <property type="component" value="Unassembled WGS sequence"/>
</dbReference>
<organism evidence="1 2">
    <name type="scientific">Puccinia striiformis</name>
    <dbReference type="NCBI Taxonomy" id="27350"/>
    <lineage>
        <taxon>Eukaryota</taxon>
        <taxon>Fungi</taxon>
        <taxon>Dikarya</taxon>
        <taxon>Basidiomycota</taxon>
        <taxon>Pucciniomycotina</taxon>
        <taxon>Pucciniomycetes</taxon>
        <taxon>Pucciniales</taxon>
        <taxon>Pucciniaceae</taxon>
        <taxon>Puccinia</taxon>
    </lineage>
</organism>
<evidence type="ECO:0000313" key="1">
    <source>
        <dbReference type="EMBL" id="POW22933.1"/>
    </source>
</evidence>
<dbReference type="EMBL" id="PKSM01000005">
    <property type="protein sequence ID" value="POW22933.1"/>
    <property type="molecule type" value="Genomic_DNA"/>
</dbReference>
<comment type="caution">
    <text evidence="1">The sequence shown here is derived from an EMBL/GenBank/DDBJ whole genome shotgun (WGS) entry which is preliminary data.</text>
</comment>
<reference evidence="2" key="3">
    <citation type="journal article" date="2018" name="Mol. Plant Microbe Interact.">
        <title>Genome sequence resources for the wheat stripe rust pathogen (Puccinia striiformis f. sp. tritici) and the barley stripe rust pathogen (Puccinia striiformis f. sp. hordei).</title>
        <authorList>
            <person name="Xia C."/>
            <person name="Wang M."/>
            <person name="Yin C."/>
            <person name="Cornejo O.E."/>
            <person name="Hulbert S.H."/>
            <person name="Chen X."/>
        </authorList>
    </citation>
    <scope>NUCLEOTIDE SEQUENCE [LARGE SCALE GENOMIC DNA]</scope>
    <source>
        <strain evidence="2">93TX-2</strain>
    </source>
</reference>
<keyword evidence="2" id="KW-1185">Reference proteome</keyword>
<gene>
    <name evidence="1" type="ORF">PSHT_00647</name>
</gene>
<feature type="non-terminal residue" evidence="1">
    <location>
        <position position="67"/>
    </location>
</feature>
<sequence>MMVGVDGVCDRTMFGHIQGVWSIDSDKLRIIRSTGKCVHTFVGHCGAVSAVKLTDDKIISGGDDGEV</sequence>
<dbReference type="OrthoDB" id="5580488at2759"/>
<reference evidence="2" key="2">
    <citation type="journal article" date="2018" name="BMC Genomics">
        <title>Genomic insights into host adaptation between the wheat stripe rust pathogen (Puccinia striiformis f. sp. tritici) and the barley stripe rust pathogen (Puccinia striiformis f. sp. hordei).</title>
        <authorList>
            <person name="Xia C."/>
            <person name="Wang M."/>
            <person name="Yin C."/>
            <person name="Cornejo O.E."/>
            <person name="Hulbert S.H."/>
            <person name="Chen X."/>
        </authorList>
    </citation>
    <scope>NUCLEOTIDE SEQUENCE [LARGE SCALE GENOMIC DNA]</scope>
    <source>
        <strain evidence="2">93TX-2</strain>
    </source>
</reference>
<reference evidence="1 2" key="1">
    <citation type="submission" date="2017-12" db="EMBL/GenBank/DDBJ databases">
        <title>Gene loss provides genomic basis for host adaptation in cereal stripe rust fungi.</title>
        <authorList>
            <person name="Xia C."/>
        </authorList>
    </citation>
    <scope>NUCLEOTIDE SEQUENCE [LARGE SCALE GENOMIC DNA]</scope>
    <source>
        <strain evidence="1 2">93TX-2</strain>
    </source>
</reference>